<keyword evidence="1" id="KW-1133">Transmembrane helix</keyword>
<protein>
    <submittedName>
        <fullName evidence="2">Uncharacterized protein</fullName>
    </submittedName>
</protein>
<gene>
    <name evidence="2" type="ORF">GH714_004560</name>
</gene>
<reference evidence="2 3" key="1">
    <citation type="journal article" date="2020" name="Mol. Plant">
        <title>The Chromosome-Based Rubber Tree Genome Provides New Insights into Spurge Genome Evolution and Rubber Biosynthesis.</title>
        <authorList>
            <person name="Liu J."/>
            <person name="Shi C."/>
            <person name="Shi C.C."/>
            <person name="Li W."/>
            <person name="Zhang Q.J."/>
            <person name="Zhang Y."/>
            <person name="Li K."/>
            <person name="Lu H.F."/>
            <person name="Shi C."/>
            <person name="Zhu S.T."/>
            <person name="Xiao Z.Y."/>
            <person name="Nan H."/>
            <person name="Yue Y."/>
            <person name="Zhu X.G."/>
            <person name="Wu Y."/>
            <person name="Hong X.N."/>
            <person name="Fan G.Y."/>
            <person name="Tong Y."/>
            <person name="Zhang D."/>
            <person name="Mao C.L."/>
            <person name="Liu Y.L."/>
            <person name="Hao S.J."/>
            <person name="Liu W.Q."/>
            <person name="Lv M.Q."/>
            <person name="Zhang H.B."/>
            <person name="Liu Y."/>
            <person name="Hu-Tang G.R."/>
            <person name="Wang J.P."/>
            <person name="Wang J.H."/>
            <person name="Sun Y.H."/>
            <person name="Ni S.B."/>
            <person name="Chen W.B."/>
            <person name="Zhang X.C."/>
            <person name="Jiao Y.N."/>
            <person name="Eichler E.E."/>
            <person name="Li G.H."/>
            <person name="Liu X."/>
            <person name="Gao L.Z."/>
        </authorList>
    </citation>
    <scope>NUCLEOTIDE SEQUENCE [LARGE SCALE GENOMIC DNA]</scope>
    <source>
        <strain evidence="3">cv. GT1</strain>
        <tissue evidence="2">Leaf</tissue>
    </source>
</reference>
<feature type="transmembrane region" description="Helical" evidence="1">
    <location>
        <begin position="383"/>
        <end position="402"/>
    </location>
</feature>
<evidence type="ECO:0000313" key="2">
    <source>
        <dbReference type="EMBL" id="KAF2293769.1"/>
    </source>
</evidence>
<evidence type="ECO:0000313" key="3">
    <source>
        <dbReference type="Proteomes" id="UP000467840"/>
    </source>
</evidence>
<dbReference type="InterPro" id="IPR006927">
    <property type="entry name" value="DUF639"/>
</dbReference>
<dbReference type="Pfam" id="PF04842">
    <property type="entry name" value="DUF639"/>
    <property type="match status" value="1"/>
</dbReference>
<accession>A0A6A6L256</accession>
<dbReference type="EMBL" id="JAAGAX010000013">
    <property type="protein sequence ID" value="KAF2293769.1"/>
    <property type="molecule type" value="Genomic_DNA"/>
</dbReference>
<dbReference type="PANTHER" id="PTHR31860:SF3">
    <property type="entry name" value="PROTEIN, PUTATIVE (DUF639)-RELATED"/>
    <property type="match status" value="1"/>
</dbReference>
<proteinExistence type="predicted"/>
<dbReference type="Proteomes" id="UP000467840">
    <property type="component" value="Chromosome 7"/>
</dbReference>
<comment type="caution">
    <text evidence="2">The sequence shown here is derived from an EMBL/GenBank/DDBJ whole genome shotgun (WGS) entry which is preliminary data.</text>
</comment>
<sequence>MHFLLALKGKLVGEEAFVRIAPAISGVADHSTAHNLFRALAGDEQGISLGLWLTYIDEILKVHEGRKSYQIRECPKLSEERILCIGSSRKRPVLKWENNMAWPGKAVGLAGQKDPIRFDLTRKGIQVEKTKVGPLGYVLFDSAVSISSGPNSETWVLEFVDLGGDSRRDVWHAFMNEVISLHKFICEFGPEDSDQSIFQVYGAQKGKERAITSAINSIARLQALQFMRKLLDDPIKLVQFSFLQKAPYGDIVYQTLAVNYWGGPLVKKATMAEYQAAQGAKPSDELLEISNHVFDIDGSVYLQKWMREGSNNMQRKMQVVEKTQATIDAAMLQGIPSNIDLFKELILPLTMAANNFGKLRRWEEPHLTISFLAFAYSVIFRNLLPYVFPMMLMVLAAGMLTLKGLKEQGRLGRSFGKVTIRDQPPSNTIQKIIAVKDAM</sequence>
<dbReference type="PANTHER" id="PTHR31860">
    <property type="entry name" value="HEAT-INDUCIBLE TRANSCRIPTION REPRESSOR (DUF639)-RELATED"/>
    <property type="match status" value="1"/>
</dbReference>
<evidence type="ECO:0000256" key="1">
    <source>
        <dbReference type="SAM" id="Phobius"/>
    </source>
</evidence>
<keyword evidence="1" id="KW-0812">Transmembrane</keyword>
<keyword evidence="3" id="KW-1185">Reference proteome</keyword>
<dbReference type="AlphaFoldDB" id="A0A6A6L256"/>
<keyword evidence="1" id="KW-0472">Membrane</keyword>
<name>A0A6A6L256_HEVBR</name>
<organism evidence="2 3">
    <name type="scientific">Hevea brasiliensis</name>
    <name type="common">Para rubber tree</name>
    <name type="synonym">Siphonia brasiliensis</name>
    <dbReference type="NCBI Taxonomy" id="3981"/>
    <lineage>
        <taxon>Eukaryota</taxon>
        <taxon>Viridiplantae</taxon>
        <taxon>Streptophyta</taxon>
        <taxon>Embryophyta</taxon>
        <taxon>Tracheophyta</taxon>
        <taxon>Spermatophyta</taxon>
        <taxon>Magnoliopsida</taxon>
        <taxon>eudicotyledons</taxon>
        <taxon>Gunneridae</taxon>
        <taxon>Pentapetalae</taxon>
        <taxon>rosids</taxon>
        <taxon>fabids</taxon>
        <taxon>Malpighiales</taxon>
        <taxon>Euphorbiaceae</taxon>
        <taxon>Crotonoideae</taxon>
        <taxon>Micrandreae</taxon>
        <taxon>Hevea</taxon>
    </lineage>
</organism>